<dbReference type="STRING" id="589385.SAMN05421504_107339"/>
<dbReference type="Pfam" id="PF02423">
    <property type="entry name" value="OCD_Mu_crystall"/>
    <property type="match status" value="1"/>
</dbReference>
<accession>A0A1H3NK70</accession>
<dbReference type="RefSeq" id="WP_091294823.1">
    <property type="nucleotide sequence ID" value="NZ_FNON01000007.1"/>
</dbReference>
<reference evidence="1 2" key="1">
    <citation type="submission" date="2016-10" db="EMBL/GenBank/DDBJ databases">
        <authorList>
            <person name="de Groot N.N."/>
        </authorList>
    </citation>
    <scope>NUCLEOTIDE SEQUENCE [LARGE SCALE GENOMIC DNA]</scope>
    <source>
        <strain evidence="1 2">CPCC 202699</strain>
    </source>
</reference>
<name>A0A1H3NK70_9PSEU</name>
<protein>
    <submittedName>
        <fullName evidence="1">Ornithine cyclodeaminase/mu-crystallin family protein</fullName>
    </submittedName>
</protein>
<dbReference type="InterPro" id="IPR003462">
    <property type="entry name" value="ODC_Mu_crystall"/>
</dbReference>
<sequence length="308" mass="32330">MTSPILHLSTEELWSALDDINPVDVLVEQLIGGAGWTAQGQLHPWPEHGSIPSAELAMYEESCTGAKCLIPVSSLRQVRAAALATLAARELLAPGVVTAAVLGSGLAAQLQLTVLAKHVSDVSHVAVCAGNDGGWSPVEPRVLDQLDLAGIGLSVTSGVNEAVLGANLVIAADAGLGRLEIGQLAKGAVVINAGGVDLPDAVVDGVDQVYVDDASLLDENSHRYFVTMHRAAQSTGPHRQKRFKGWHRRRLIEADLGALLSGSHTGRQRLDDVVLVELLSTNLPDAHLTARLHRAALDRGLGMRVSGS</sequence>
<dbReference type="OrthoDB" id="3684595at2"/>
<evidence type="ECO:0000313" key="1">
    <source>
        <dbReference type="EMBL" id="SDY89208.1"/>
    </source>
</evidence>
<dbReference type="SUPFAM" id="SSF51735">
    <property type="entry name" value="NAD(P)-binding Rossmann-fold domains"/>
    <property type="match status" value="1"/>
</dbReference>
<keyword evidence="2" id="KW-1185">Reference proteome</keyword>
<dbReference type="EMBL" id="FNON01000007">
    <property type="protein sequence ID" value="SDY89208.1"/>
    <property type="molecule type" value="Genomic_DNA"/>
</dbReference>
<organism evidence="1 2">
    <name type="scientific">Amycolatopsis xylanica</name>
    <dbReference type="NCBI Taxonomy" id="589385"/>
    <lineage>
        <taxon>Bacteria</taxon>
        <taxon>Bacillati</taxon>
        <taxon>Actinomycetota</taxon>
        <taxon>Actinomycetes</taxon>
        <taxon>Pseudonocardiales</taxon>
        <taxon>Pseudonocardiaceae</taxon>
        <taxon>Amycolatopsis</taxon>
    </lineage>
</organism>
<dbReference type="AlphaFoldDB" id="A0A1H3NK70"/>
<dbReference type="Gene3D" id="3.40.50.720">
    <property type="entry name" value="NAD(P)-binding Rossmann-like Domain"/>
    <property type="match status" value="1"/>
</dbReference>
<gene>
    <name evidence="1" type="ORF">SAMN05421504_107339</name>
</gene>
<proteinExistence type="predicted"/>
<dbReference type="Proteomes" id="UP000199515">
    <property type="component" value="Unassembled WGS sequence"/>
</dbReference>
<evidence type="ECO:0000313" key="2">
    <source>
        <dbReference type="Proteomes" id="UP000199515"/>
    </source>
</evidence>
<dbReference type="InterPro" id="IPR036291">
    <property type="entry name" value="NAD(P)-bd_dom_sf"/>
</dbReference>